<keyword evidence="2" id="KW-1185">Reference proteome</keyword>
<sequence>MALEDGDALWHWDGRVSRTQNIPQGEWFGTTGHLDYGGNGWAISNFVVYPGEVLEGKPHMVGGDGSFSWLNNNPGNITYGGGYFGAYPGKTNWHNFLIFPTWDAGFDAIRQLMRNGTYSSLSILDAFKRYAPASDGNDPVRYANEVAAALGCDVSTIVGDLSDSDMVALQNAIMEMEGAVGGWSYARDDAALPQAVYDAIWA</sequence>
<gene>
    <name evidence="1" type="ORF">JE024_06410</name>
</gene>
<evidence type="ECO:0000313" key="2">
    <source>
        <dbReference type="Proteomes" id="UP000664109"/>
    </source>
</evidence>
<reference evidence="1 2" key="1">
    <citation type="journal article" date="2016" name="Arch. Microbiol.">
        <title>Streptomyces zhihengii sp. nov., isolated from rhizospheric soil of Psammosilene tunicoides.</title>
        <authorList>
            <person name="Huang M.J."/>
            <person name="Fei J.J."/>
            <person name="Salam N."/>
            <person name="Kim C.J."/>
            <person name="Hozzein W.N."/>
            <person name="Xiao M."/>
            <person name="Huang H.Q."/>
            <person name="Li W.J."/>
        </authorList>
    </citation>
    <scope>NUCLEOTIDE SEQUENCE [LARGE SCALE GENOMIC DNA]</scope>
    <source>
        <strain evidence="1 2">YIM T102</strain>
    </source>
</reference>
<accession>A0ABS2UM14</accession>
<evidence type="ECO:0000313" key="1">
    <source>
        <dbReference type="EMBL" id="MBM9618383.1"/>
    </source>
</evidence>
<protein>
    <submittedName>
        <fullName evidence="1">Uncharacterized protein</fullName>
    </submittedName>
</protein>
<dbReference type="EMBL" id="JAFEJA010000001">
    <property type="protein sequence ID" value="MBM9618383.1"/>
    <property type="molecule type" value="Genomic_DNA"/>
</dbReference>
<dbReference type="RefSeq" id="WP_205372664.1">
    <property type="nucleotide sequence ID" value="NZ_JAFEJA010000001.1"/>
</dbReference>
<organism evidence="1 2">
    <name type="scientific">Streptomyces zhihengii</name>
    <dbReference type="NCBI Taxonomy" id="1818004"/>
    <lineage>
        <taxon>Bacteria</taxon>
        <taxon>Bacillati</taxon>
        <taxon>Actinomycetota</taxon>
        <taxon>Actinomycetes</taxon>
        <taxon>Kitasatosporales</taxon>
        <taxon>Streptomycetaceae</taxon>
        <taxon>Streptomyces</taxon>
    </lineage>
</organism>
<comment type="caution">
    <text evidence="1">The sequence shown here is derived from an EMBL/GenBank/DDBJ whole genome shotgun (WGS) entry which is preliminary data.</text>
</comment>
<dbReference type="Proteomes" id="UP000664109">
    <property type="component" value="Unassembled WGS sequence"/>
</dbReference>
<name>A0ABS2UM14_9ACTN</name>
<proteinExistence type="predicted"/>